<gene>
    <name evidence="2" type="primary">ORF13361</name>
</gene>
<evidence type="ECO:0008006" key="3">
    <source>
        <dbReference type="Google" id="ProtNLM"/>
    </source>
</evidence>
<accession>A0A0B6Y5J6</accession>
<sequence length="94" mass="10988">PMAETGRSQNDSGVLCINKGKYLKTERFSRSDLKIERCRWKVKISLTLPEEEFVCCLVMLLSSFLNYLQFLHMWSAVFLTFFSTTIRTAIEVRN</sequence>
<proteinExistence type="predicted"/>
<evidence type="ECO:0000313" key="2">
    <source>
        <dbReference type="EMBL" id="CEK51414.1"/>
    </source>
</evidence>
<feature type="non-terminal residue" evidence="2">
    <location>
        <position position="94"/>
    </location>
</feature>
<keyword evidence="1" id="KW-1133">Transmembrane helix</keyword>
<feature type="non-terminal residue" evidence="2">
    <location>
        <position position="1"/>
    </location>
</feature>
<reference evidence="2" key="1">
    <citation type="submission" date="2014-12" db="EMBL/GenBank/DDBJ databases">
        <title>Insight into the proteome of Arion vulgaris.</title>
        <authorList>
            <person name="Aradska J."/>
            <person name="Bulat T."/>
            <person name="Smidak R."/>
            <person name="Sarate P."/>
            <person name="Gangsoo J."/>
            <person name="Sialana F."/>
            <person name="Bilban M."/>
            <person name="Lubec G."/>
        </authorList>
    </citation>
    <scope>NUCLEOTIDE SEQUENCE</scope>
    <source>
        <tissue evidence="2">Skin</tissue>
    </source>
</reference>
<organism evidence="2">
    <name type="scientific">Arion vulgaris</name>
    <dbReference type="NCBI Taxonomy" id="1028688"/>
    <lineage>
        <taxon>Eukaryota</taxon>
        <taxon>Metazoa</taxon>
        <taxon>Spiralia</taxon>
        <taxon>Lophotrochozoa</taxon>
        <taxon>Mollusca</taxon>
        <taxon>Gastropoda</taxon>
        <taxon>Heterobranchia</taxon>
        <taxon>Euthyneura</taxon>
        <taxon>Panpulmonata</taxon>
        <taxon>Eupulmonata</taxon>
        <taxon>Stylommatophora</taxon>
        <taxon>Helicina</taxon>
        <taxon>Arionoidea</taxon>
        <taxon>Arionidae</taxon>
        <taxon>Arion</taxon>
    </lineage>
</organism>
<name>A0A0B6Y5J6_9EUPU</name>
<evidence type="ECO:0000256" key="1">
    <source>
        <dbReference type="SAM" id="Phobius"/>
    </source>
</evidence>
<dbReference type="AlphaFoldDB" id="A0A0B6Y5J6"/>
<dbReference type="EMBL" id="HACG01004549">
    <property type="protein sequence ID" value="CEK51414.1"/>
    <property type="molecule type" value="Transcribed_RNA"/>
</dbReference>
<feature type="transmembrane region" description="Helical" evidence="1">
    <location>
        <begin position="67"/>
        <end position="90"/>
    </location>
</feature>
<keyword evidence="1" id="KW-0472">Membrane</keyword>
<keyword evidence="1" id="KW-0812">Transmembrane</keyword>
<protein>
    <recommendedName>
        <fullName evidence="3">MATH domain-containing protein</fullName>
    </recommendedName>
</protein>